<feature type="non-terminal residue" evidence="1">
    <location>
        <position position="55"/>
    </location>
</feature>
<protein>
    <submittedName>
        <fullName evidence="1">Uncharacterized protein</fullName>
    </submittedName>
</protein>
<dbReference type="Proteomes" id="UP000053989">
    <property type="component" value="Unassembled WGS sequence"/>
</dbReference>
<organism evidence="1 2">
    <name type="scientific">Scleroderma citrinum Foug A</name>
    <dbReference type="NCBI Taxonomy" id="1036808"/>
    <lineage>
        <taxon>Eukaryota</taxon>
        <taxon>Fungi</taxon>
        <taxon>Dikarya</taxon>
        <taxon>Basidiomycota</taxon>
        <taxon>Agaricomycotina</taxon>
        <taxon>Agaricomycetes</taxon>
        <taxon>Agaricomycetidae</taxon>
        <taxon>Boletales</taxon>
        <taxon>Sclerodermatineae</taxon>
        <taxon>Sclerodermataceae</taxon>
        <taxon>Scleroderma</taxon>
    </lineage>
</organism>
<dbReference type="OrthoDB" id="60033at2759"/>
<dbReference type="AlphaFoldDB" id="A0A0C3D7T1"/>
<reference evidence="1 2" key="1">
    <citation type="submission" date="2014-04" db="EMBL/GenBank/DDBJ databases">
        <authorList>
            <consortium name="DOE Joint Genome Institute"/>
            <person name="Kuo A."/>
            <person name="Kohler A."/>
            <person name="Nagy L.G."/>
            <person name="Floudas D."/>
            <person name="Copeland A."/>
            <person name="Barry K.W."/>
            <person name="Cichocki N."/>
            <person name="Veneault-Fourrey C."/>
            <person name="LaButti K."/>
            <person name="Lindquist E.A."/>
            <person name="Lipzen A."/>
            <person name="Lundell T."/>
            <person name="Morin E."/>
            <person name="Murat C."/>
            <person name="Sun H."/>
            <person name="Tunlid A."/>
            <person name="Henrissat B."/>
            <person name="Grigoriev I.V."/>
            <person name="Hibbett D.S."/>
            <person name="Martin F."/>
            <person name="Nordberg H.P."/>
            <person name="Cantor M.N."/>
            <person name="Hua S.X."/>
        </authorList>
    </citation>
    <scope>NUCLEOTIDE SEQUENCE [LARGE SCALE GENOMIC DNA]</scope>
    <source>
        <strain evidence="1 2">Foug A</strain>
    </source>
</reference>
<dbReference type="InParanoid" id="A0A0C3D7T1"/>
<reference evidence="2" key="2">
    <citation type="submission" date="2015-01" db="EMBL/GenBank/DDBJ databases">
        <title>Evolutionary Origins and Diversification of the Mycorrhizal Mutualists.</title>
        <authorList>
            <consortium name="DOE Joint Genome Institute"/>
            <consortium name="Mycorrhizal Genomics Consortium"/>
            <person name="Kohler A."/>
            <person name="Kuo A."/>
            <person name="Nagy L.G."/>
            <person name="Floudas D."/>
            <person name="Copeland A."/>
            <person name="Barry K.W."/>
            <person name="Cichocki N."/>
            <person name="Veneault-Fourrey C."/>
            <person name="LaButti K."/>
            <person name="Lindquist E.A."/>
            <person name="Lipzen A."/>
            <person name="Lundell T."/>
            <person name="Morin E."/>
            <person name="Murat C."/>
            <person name="Riley R."/>
            <person name="Ohm R."/>
            <person name="Sun H."/>
            <person name="Tunlid A."/>
            <person name="Henrissat B."/>
            <person name="Grigoriev I.V."/>
            <person name="Hibbett D.S."/>
            <person name="Martin F."/>
        </authorList>
    </citation>
    <scope>NUCLEOTIDE SEQUENCE [LARGE SCALE GENOMIC DNA]</scope>
    <source>
        <strain evidence="2">Foug A</strain>
    </source>
</reference>
<keyword evidence="2" id="KW-1185">Reference proteome</keyword>
<accession>A0A0C3D7T1</accession>
<evidence type="ECO:0000313" key="2">
    <source>
        <dbReference type="Proteomes" id="UP000053989"/>
    </source>
</evidence>
<sequence length="55" mass="6508">MITHHNERLRQKATGPFLFTYPLLGLFSVYHRILENHVFLRVVSWHPNGDCFVAK</sequence>
<dbReference type="HOGENOM" id="CLU_3038152_0_0_1"/>
<name>A0A0C3D7T1_9AGAM</name>
<gene>
    <name evidence="1" type="ORF">SCLCIDRAFT_1224061</name>
</gene>
<evidence type="ECO:0000313" key="1">
    <source>
        <dbReference type="EMBL" id="KIM52126.1"/>
    </source>
</evidence>
<dbReference type="EMBL" id="KN822223">
    <property type="protein sequence ID" value="KIM52126.1"/>
    <property type="molecule type" value="Genomic_DNA"/>
</dbReference>
<proteinExistence type="predicted"/>